<organism evidence="1 2">
    <name type="scientific">Dryococelus australis</name>
    <dbReference type="NCBI Taxonomy" id="614101"/>
    <lineage>
        <taxon>Eukaryota</taxon>
        <taxon>Metazoa</taxon>
        <taxon>Ecdysozoa</taxon>
        <taxon>Arthropoda</taxon>
        <taxon>Hexapoda</taxon>
        <taxon>Insecta</taxon>
        <taxon>Pterygota</taxon>
        <taxon>Neoptera</taxon>
        <taxon>Polyneoptera</taxon>
        <taxon>Phasmatodea</taxon>
        <taxon>Verophasmatodea</taxon>
        <taxon>Anareolatae</taxon>
        <taxon>Phasmatidae</taxon>
        <taxon>Eurycanthinae</taxon>
        <taxon>Dryococelus</taxon>
    </lineage>
</organism>
<dbReference type="InterPro" id="IPR036397">
    <property type="entry name" value="RNaseH_sf"/>
</dbReference>
<name>A0ABQ9G779_9NEOP</name>
<dbReference type="Gene3D" id="3.30.420.10">
    <property type="entry name" value="Ribonuclease H-like superfamily/Ribonuclease H"/>
    <property type="match status" value="1"/>
</dbReference>
<comment type="caution">
    <text evidence="1">The sequence shown here is derived from an EMBL/GenBank/DDBJ whole genome shotgun (WGS) entry which is preliminary data.</text>
</comment>
<proteinExistence type="predicted"/>
<accession>A0ABQ9G779</accession>
<evidence type="ECO:0000313" key="1">
    <source>
        <dbReference type="EMBL" id="KAJ8868297.1"/>
    </source>
</evidence>
<evidence type="ECO:0000313" key="2">
    <source>
        <dbReference type="Proteomes" id="UP001159363"/>
    </source>
</evidence>
<reference evidence="1 2" key="1">
    <citation type="submission" date="2023-02" db="EMBL/GenBank/DDBJ databases">
        <title>LHISI_Scaffold_Assembly.</title>
        <authorList>
            <person name="Stuart O.P."/>
            <person name="Cleave R."/>
            <person name="Magrath M.J.L."/>
            <person name="Mikheyev A.S."/>
        </authorList>
    </citation>
    <scope>NUCLEOTIDE SEQUENCE [LARGE SCALE GENOMIC DNA]</scope>
    <source>
        <strain evidence="1">Daus_M_001</strain>
        <tissue evidence="1">Leg muscle</tissue>
    </source>
</reference>
<protein>
    <submittedName>
        <fullName evidence="1">Uncharacterized protein</fullName>
    </submittedName>
</protein>
<dbReference type="EMBL" id="JARBHB010000014">
    <property type="protein sequence ID" value="KAJ8868297.1"/>
    <property type="molecule type" value="Genomic_DNA"/>
</dbReference>
<dbReference type="Proteomes" id="UP001159363">
    <property type="component" value="Chromosome 13"/>
</dbReference>
<gene>
    <name evidence="1" type="ORF">PR048_029813</name>
</gene>
<sequence length="822" mass="91832">MPGHMWRGMSKPSFMNDGNNCFPGLHVFLTCRSSDMSGIWFVRRLVCHGPPTTTVDALWTCIQTEWREIPQEHIHVLFDSMPRRLGALTAAISLQMWFACSPPNKANRVQYAARSLPDICMWELCQAMPLVSGFSRRSPPKPIHSGAAPYSPQSPSPALKISLTQQMFRTVYSAFDACSAALQHVAEHIIEDGRRVLDSFECCTNPGLKLFSSVVFTRVSYTSVCTWAQRSRLHGHRGQKACLRIHNSSSRYGSTLSKPKYSFATEENMQLKVKDQGQMSRVSGQQLLASKKVGSNTLDKQPTNMAAFEIIDKRKIQHADVTGIKANGQRSRPTSYGSKMADGEVTKWRPVGSSSGARCCCPRLLIFLLLAMFARLEEPWWCVTQDTILHCMMVFLVVSLSVQLREEALVHTCRLELLQTLDPGIKIPSSSCRSGTIRCCSLWFWKKGGGGVYGALSFYSWVAVGRLRRKMALARGRGQSRQVRIMVLARGRGQSRKIRIMVLACGRGQSRKVRIMVLACGRGQSRKVRIMVLARGRGQSHKVRIMVLAHGRGQSHQVRIMVLACGRGQSRKVRIMVLARGRGQSRQVRIMVLACGRGSRQVRIMVLAHGRGQSSQIRIMVLARGRGQSRQVRIMVLACGRGQSRKVRIMVLAHCRGQSHQVRIMVLARGRGQSRQVRIMVLACGRGQSRKVRIMVLARGRGQSRQVRIMVLACGRGQSCKVRIMVLARGRGQSRQIRIMVLACGRGQSRKVRIMVLACGRGQSRQVRIMVLAHGRGQSSQIRIMVLAHGRGQSREVRIMVLACGRGQSRQVRIMVLARGRG</sequence>
<keyword evidence="2" id="KW-1185">Reference proteome</keyword>